<evidence type="ECO:0000313" key="13">
    <source>
        <dbReference type="EMBL" id="GES40062.1"/>
    </source>
</evidence>
<dbReference type="Proteomes" id="UP000325466">
    <property type="component" value="Unassembled WGS sequence"/>
</dbReference>
<organism evidence="14 16">
    <name type="scientific">Rhodococcus aetherivorans</name>
    <dbReference type="NCBI Taxonomy" id="191292"/>
    <lineage>
        <taxon>Bacteria</taxon>
        <taxon>Bacillati</taxon>
        <taxon>Actinomycetota</taxon>
        <taxon>Actinomycetes</taxon>
        <taxon>Mycobacteriales</taxon>
        <taxon>Nocardiaceae</taxon>
        <taxon>Rhodococcus</taxon>
    </lineage>
</organism>
<dbReference type="RefSeq" id="WP_006931512.1">
    <property type="nucleotide sequence ID" value="NZ_BAAAYP010000075.1"/>
</dbReference>
<evidence type="ECO:0000259" key="11">
    <source>
        <dbReference type="Pfam" id="PF10099"/>
    </source>
</evidence>
<dbReference type="PANTHER" id="PTHR37461">
    <property type="entry name" value="ANTI-SIGMA-K FACTOR RSKA"/>
    <property type="match status" value="1"/>
</dbReference>
<dbReference type="PANTHER" id="PTHR37461:SF1">
    <property type="entry name" value="ANTI-SIGMA-K FACTOR RSKA"/>
    <property type="match status" value="1"/>
</dbReference>
<proteinExistence type="predicted"/>
<reference evidence="13" key="2">
    <citation type="submission" date="2019-10" db="EMBL/GenBank/DDBJ databases">
        <title>Draft genome sequence of Rhodococcus aetherivorans JCM 14343.</title>
        <authorList>
            <person name="Inoue D."/>
            <person name="Nakazawa M."/>
            <person name="Yamamoto N."/>
            <person name="Sei K."/>
            <person name="Ike M."/>
        </authorList>
    </citation>
    <scope>NUCLEOTIDE SEQUENCE</scope>
    <source>
        <strain evidence="13">JCM 14343</strain>
    </source>
</reference>
<name>A0A059MJW0_9NOCA</name>
<keyword evidence="2" id="KW-1003">Cell membrane</keyword>
<dbReference type="GO" id="GO:0006417">
    <property type="term" value="P:regulation of translation"/>
    <property type="evidence" value="ECO:0007669"/>
    <property type="project" value="TreeGrafter"/>
</dbReference>
<dbReference type="Pfam" id="PF22618">
    <property type="entry name" value="RskA_N"/>
    <property type="match status" value="1"/>
</dbReference>
<feature type="transmembrane region" description="Helical" evidence="10">
    <location>
        <begin position="111"/>
        <end position="132"/>
    </location>
</feature>
<keyword evidence="5" id="KW-0805">Transcription regulation</keyword>
<accession>A0A0F6Y9Z8</accession>
<dbReference type="Proteomes" id="UP001163947">
    <property type="component" value="Chromosome"/>
</dbReference>
<accession>N1LYW5</accession>
<keyword evidence="15" id="KW-1185">Reference proteome</keyword>
<keyword evidence="6 10" id="KW-0472">Membrane</keyword>
<dbReference type="EMBL" id="CP106982">
    <property type="protein sequence ID" value="UYF94328.1"/>
    <property type="molecule type" value="Genomic_DNA"/>
</dbReference>
<dbReference type="EMBL" id="BLAH01000172">
    <property type="protein sequence ID" value="GES40062.1"/>
    <property type="molecule type" value="Genomic_DNA"/>
</dbReference>
<evidence type="ECO:0000256" key="1">
    <source>
        <dbReference type="ARBA" id="ARBA00004162"/>
    </source>
</evidence>
<sequence length="250" mass="25563">MTSEARPGFGDVDRELIDLAVVYALDAVSDAERRDIESRVAEAAPEVAAAFARETAAVRETMAVVSASTATEPPAGLRERLLDAIAAESGPQAPPVAPISLDERRGRRRNFLLAAAAALLVAVGGFAVVAQLQEGTAPTSAQVFAAEDVRTTSGEIEGGGVATVVYSKEADAGVLVMNNVAPPAEGSVYQMWLITPEGPESAGIMDAEAVAPSTTAVLEGVGHSTALAFSIEPPGGSAQPTQIFAQLPLG</sequence>
<reference evidence="14" key="3">
    <citation type="submission" date="2022-09" db="EMBL/GenBank/DDBJ databases">
        <title>The genome sequence of Rhodococcus aetherivorans N1.</title>
        <authorList>
            <person name="Jiang W."/>
        </authorList>
    </citation>
    <scope>NUCLEOTIDE SEQUENCE</scope>
    <source>
        <strain evidence="14">N1</strain>
    </source>
</reference>
<feature type="domain" description="Anti-sigma-K factor RskA N-terminal" evidence="12">
    <location>
        <begin position="16"/>
        <end position="63"/>
    </location>
</feature>
<dbReference type="InterPro" id="IPR041916">
    <property type="entry name" value="Anti_sigma_zinc_sf"/>
</dbReference>
<keyword evidence="3 10" id="KW-0812">Transmembrane</keyword>
<dbReference type="Pfam" id="PF10099">
    <property type="entry name" value="RskA_C"/>
    <property type="match status" value="1"/>
</dbReference>
<evidence type="ECO:0000256" key="9">
    <source>
        <dbReference type="ARBA" id="ARBA00030803"/>
    </source>
</evidence>
<comment type="subcellular location">
    <subcellularLocation>
        <location evidence="1">Cell membrane</location>
        <topology evidence="1">Single-pass membrane protein</topology>
    </subcellularLocation>
</comment>
<evidence type="ECO:0000313" key="14">
    <source>
        <dbReference type="EMBL" id="UYF94328.1"/>
    </source>
</evidence>
<evidence type="ECO:0000256" key="3">
    <source>
        <dbReference type="ARBA" id="ARBA00022692"/>
    </source>
</evidence>
<evidence type="ECO:0000256" key="5">
    <source>
        <dbReference type="ARBA" id="ARBA00023015"/>
    </source>
</evidence>
<reference evidence="13 15" key="1">
    <citation type="journal article" date="2018" name="Biodegradation">
        <title>1,4-Dioxane degradation characteristics of Rhodococcus aetherivorans JCM 14343.</title>
        <authorList>
            <person name="Inoue D."/>
            <person name="Tsunoda T."/>
            <person name="Yamamoto N."/>
            <person name="Ike M."/>
            <person name="Sei K."/>
        </authorList>
    </citation>
    <scope>NUCLEOTIDE SEQUENCE [LARGE SCALE GENOMIC DNA]</scope>
    <source>
        <strain evidence="13 15">JCM 14343</strain>
    </source>
</reference>
<gene>
    <name evidence="14" type="ORF">OCS65_00690</name>
    <name evidence="13" type="ORF">RAJCM14343_5340</name>
</gene>
<evidence type="ECO:0000256" key="10">
    <source>
        <dbReference type="SAM" id="Phobius"/>
    </source>
</evidence>
<evidence type="ECO:0000256" key="2">
    <source>
        <dbReference type="ARBA" id="ARBA00022475"/>
    </source>
</evidence>
<evidence type="ECO:0000256" key="7">
    <source>
        <dbReference type="ARBA" id="ARBA00023163"/>
    </source>
</evidence>
<dbReference type="AlphaFoldDB" id="A0A059MJW0"/>
<evidence type="ECO:0000256" key="4">
    <source>
        <dbReference type="ARBA" id="ARBA00022989"/>
    </source>
</evidence>
<dbReference type="InterPro" id="IPR018764">
    <property type="entry name" value="RskA_C"/>
</dbReference>
<keyword evidence="4 10" id="KW-1133">Transmembrane helix</keyword>
<dbReference type="InterPro" id="IPR053877">
    <property type="entry name" value="RskA_N"/>
</dbReference>
<evidence type="ECO:0000259" key="12">
    <source>
        <dbReference type="Pfam" id="PF22618"/>
    </source>
</evidence>
<evidence type="ECO:0000313" key="15">
    <source>
        <dbReference type="Proteomes" id="UP000325466"/>
    </source>
</evidence>
<protein>
    <recommendedName>
        <fullName evidence="9">Regulator of SigK</fullName>
    </recommendedName>
    <alternativeName>
        <fullName evidence="8">Sigma-K anti-sigma factor RskA</fullName>
    </alternativeName>
</protein>
<keyword evidence="7" id="KW-0804">Transcription</keyword>
<dbReference type="InterPro" id="IPR051474">
    <property type="entry name" value="Anti-sigma-K/W_factor"/>
</dbReference>
<evidence type="ECO:0000256" key="6">
    <source>
        <dbReference type="ARBA" id="ARBA00023136"/>
    </source>
</evidence>
<evidence type="ECO:0000313" key="16">
    <source>
        <dbReference type="Proteomes" id="UP001163947"/>
    </source>
</evidence>
<dbReference type="KEGG" id="rav:AAT18_00505"/>
<dbReference type="GeneID" id="83618890"/>
<dbReference type="GO" id="GO:0016989">
    <property type="term" value="F:sigma factor antagonist activity"/>
    <property type="evidence" value="ECO:0007669"/>
    <property type="project" value="TreeGrafter"/>
</dbReference>
<evidence type="ECO:0000256" key="8">
    <source>
        <dbReference type="ARBA" id="ARBA00029829"/>
    </source>
</evidence>
<dbReference type="GO" id="GO:0005886">
    <property type="term" value="C:plasma membrane"/>
    <property type="evidence" value="ECO:0007669"/>
    <property type="project" value="UniProtKB-SubCell"/>
</dbReference>
<feature type="domain" description="Anti-sigma K factor RskA C-terminal" evidence="11">
    <location>
        <begin position="113"/>
        <end position="241"/>
    </location>
</feature>
<accession>A0A059MJW0</accession>
<dbReference type="Gene3D" id="1.10.10.1320">
    <property type="entry name" value="Anti-sigma factor, zinc-finger domain"/>
    <property type="match status" value="1"/>
</dbReference>